<dbReference type="RefSeq" id="XP_007802400.1">
    <property type="nucleotide sequence ID" value="XM_007804209.1"/>
</dbReference>
<evidence type="ECO:0000313" key="1">
    <source>
        <dbReference type="EMBL" id="ERF71946.1"/>
    </source>
</evidence>
<dbReference type="GeneID" id="19241445"/>
<reference evidence="2" key="1">
    <citation type="journal article" date="2014" name="BMC Genomics">
        <title>Genome characteristics reveal the impact of lichenization on lichen-forming fungus Endocarpon pusillum Hedwig (Verrucariales, Ascomycota).</title>
        <authorList>
            <person name="Wang Y.-Y."/>
            <person name="Liu B."/>
            <person name="Zhang X.-Y."/>
            <person name="Zhou Q.-M."/>
            <person name="Zhang T."/>
            <person name="Li H."/>
            <person name="Yu Y.-F."/>
            <person name="Zhang X.-L."/>
            <person name="Hao X.-Y."/>
            <person name="Wang M."/>
            <person name="Wang L."/>
            <person name="Wei J.-C."/>
        </authorList>
    </citation>
    <scope>NUCLEOTIDE SEQUENCE [LARGE SCALE GENOMIC DNA]</scope>
    <source>
        <strain evidence="2">Z07020 / HMAS-L-300199</strain>
    </source>
</reference>
<name>U1GJD0_ENDPU</name>
<dbReference type="Proteomes" id="UP000019373">
    <property type="component" value="Unassembled WGS sequence"/>
</dbReference>
<protein>
    <submittedName>
        <fullName evidence="1">Uncharacterized protein</fullName>
    </submittedName>
</protein>
<keyword evidence="2" id="KW-1185">Reference proteome</keyword>
<evidence type="ECO:0000313" key="2">
    <source>
        <dbReference type="Proteomes" id="UP000019373"/>
    </source>
</evidence>
<proteinExistence type="predicted"/>
<gene>
    <name evidence="1" type="ORF">EPUS_06505</name>
</gene>
<dbReference type="AlphaFoldDB" id="U1GJD0"/>
<dbReference type="eggNOG" id="ENOG502S1FV">
    <property type="taxonomic scope" value="Eukaryota"/>
</dbReference>
<dbReference type="EMBL" id="KE721157">
    <property type="protein sequence ID" value="ERF71946.1"/>
    <property type="molecule type" value="Genomic_DNA"/>
</dbReference>
<dbReference type="HOGENOM" id="CLU_013566_0_0_1"/>
<sequence length="902" mass="99420">MSVMTPTVLAQLPQSLLGVDARTQFGPCYGFTGSRKRKRTEIAAAVDGEALNIYDVQGSKLVSSYAVPPTCLFSCPPCSMRQRQSLGSKTTRYTACAVQTPEQRIQCYEEKFEHTETPVISSHSHIIEEQSPAIHIEFIPIDANRGQPELSPDVIVVHHNGTVRRLSSDLKHTRWVAASVQQSEGRALPPEVLSAHWVSNVDASTGLLQRREDILKDCAACGSSFLILVHRDGDHQKSGLRVGVFNVPMAQQMGFTSSSSGQLRLLLSNPLPESKRWSIATDLHIDFHAPSARLSVSSRNELINYDLSAYIPDISSKLAFDDGHSSLFALDGNTAAGALRSAVQIYDINYQSVKARFGLGTKSRRRGIEDSARKAVRFILYFAKINVLVAVRGRNLTTFNLPRERVKTQRPPQTSSLLIESLGSSTYTSNRVTTHTQAEMGPGFVKALFVPNQLEQAGWEARQKTLDELVQRDQVTEFELFMADELRDTLAEEKDCKKHTPIKLPSEDQFVNYDRIHYLLSKIFHASVLPSVFGDENNQADVVIVFFPPTLFRWLALHSHLRTSEIERASSSELSQPQLRLGAVAISIMKQDPSLGLLADYLRGANVSGLDEAVTIIKVLIKDAAARVQGMAPPQQLLEYPHATIPEEPINHTEKISTLESSPSAPAGSWSETCTAVLVRTLDMLRSFSPVKITTAIRTYLDTDVVLALIQILRQQLFQSGCTSSSSTSCVASEDATLAVETTVLVLCSCIDALGSSGFLGSTFDQGLWQDLVPDLKSEVSLALAGIEEATYLKGVIQEVLRYGNAATSNQALPTDSPFHQFEKPTREIVAIMKANTGSMEEQSRCIREGPSLLPLSLDLENSVSKTKKRKGGGETVERTARELQHLKSRNIGRYSFERLIL</sequence>
<dbReference type="OMA" id="GGWLFND"/>
<accession>U1GJD0</accession>
<dbReference type="OrthoDB" id="5330858at2759"/>
<organism evidence="1 2">
    <name type="scientific">Endocarpon pusillum (strain Z07020 / HMAS-L-300199)</name>
    <name type="common">Lichen-forming fungus</name>
    <dbReference type="NCBI Taxonomy" id="1263415"/>
    <lineage>
        <taxon>Eukaryota</taxon>
        <taxon>Fungi</taxon>
        <taxon>Dikarya</taxon>
        <taxon>Ascomycota</taxon>
        <taxon>Pezizomycotina</taxon>
        <taxon>Eurotiomycetes</taxon>
        <taxon>Chaetothyriomycetidae</taxon>
        <taxon>Verrucariales</taxon>
        <taxon>Verrucariaceae</taxon>
        <taxon>Endocarpon</taxon>
    </lineage>
</organism>